<evidence type="ECO:0000256" key="4">
    <source>
        <dbReference type="ARBA" id="ARBA00023239"/>
    </source>
</evidence>
<evidence type="ECO:0000259" key="6">
    <source>
        <dbReference type="Pfam" id="PF03936"/>
    </source>
</evidence>
<dbReference type="InterPro" id="IPR044814">
    <property type="entry name" value="Terpene_cyclase_plant_C1"/>
</dbReference>
<organism evidence="7">
    <name type="scientific">Fagus sylvatica</name>
    <name type="common">Beechnut</name>
    <dbReference type="NCBI Taxonomy" id="28930"/>
    <lineage>
        <taxon>Eukaryota</taxon>
        <taxon>Viridiplantae</taxon>
        <taxon>Streptophyta</taxon>
        <taxon>Embryophyta</taxon>
        <taxon>Tracheophyta</taxon>
        <taxon>Spermatophyta</taxon>
        <taxon>Magnoliopsida</taxon>
        <taxon>eudicotyledons</taxon>
        <taxon>Gunneridae</taxon>
        <taxon>Pentapetalae</taxon>
        <taxon>rosids</taxon>
        <taxon>fabids</taxon>
        <taxon>Fagales</taxon>
        <taxon>Fagaceae</taxon>
        <taxon>Fagus</taxon>
    </lineage>
</organism>
<dbReference type="Pfam" id="PF01397">
    <property type="entry name" value="Terpene_synth"/>
    <property type="match status" value="1"/>
</dbReference>
<dbReference type="Gene3D" id="1.10.600.10">
    <property type="entry name" value="Farnesyl Diphosphate Synthase"/>
    <property type="match status" value="3"/>
</dbReference>
<dbReference type="CDD" id="cd00684">
    <property type="entry name" value="Terpene_cyclase_plant_C1"/>
    <property type="match status" value="1"/>
</dbReference>
<dbReference type="InterPro" id="IPR008930">
    <property type="entry name" value="Terpenoid_cyclase/PrenylTrfase"/>
</dbReference>
<dbReference type="SUPFAM" id="SSF48576">
    <property type="entry name" value="Terpenoid synthases"/>
    <property type="match status" value="1"/>
</dbReference>
<evidence type="ECO:0008006" key="8">
    <source>
        <dbReference type="Google" id="ProtNLM"/>
    </source>
</evidence>
<dbReference type="InterPro" id="IPR005630">
    <property type="entry name" value="Terpene_synthase_metal-bd"/>
</dbReference>
<feature type="domain" description="Terpene synthase metal-binding" evidence="6">
    <location>
        <begin position="374"/>
        <end position="414"/>
    </location>
</feature>
<dbReference type="AlphaFoldDB" id="A0A2N9H6A3"/>
<accession>A0A2N9H6A3</accession>
<dbReference type="Pfam" id="PF03936">
    <property type="entry name" value="Terpene_synth_C"/>
    <property type="match status" value="2"/>
</dbReference>
<evidence type="ECO:0000313" key="7">
    <source>
        <dbReference type="EMBL" id="SPD07602.1"/>
    </source>
</evidence>
<feature type="domain" description="Terpene synthase N-terminal" evidence="5">
    <location>
        <begin position="63"/>
        <end position="239"/>
    </location>
</feature>
<dbReference type="FunFam" id="1.50.10.130:FF:000001">
    <property type="entry name" value="Isoprene synthase, chloroplastic"/>
    <property type="match status" value="1"/>
</dbReference>
<dbReference type="SFLD" id="SFLDG01014">
    <property type="entry name" value="Terpene_Cyclase_Like_1_N-term"/>
    <property type="match status" value="1"/>
</dbReference>
<gene>
    <name evidence="7" type="ORF">FSB_LOCUS35484</name>
</gene>
<dbReference type="InterPro" id="IPR036965">
    <property type="entry name" value="Terpene_synth_N_sf"/>
</dbReference>
<dbReference type="InterPro" id="IPR008949">
    <property type="entry name" value="Isoprenoid_synthase_dom_sf"/>
</dbReference>
<evidence type="ECO:0000256" key="2">
    <source>
        <dbReference type="ARBA" id="ARBA00022723"/>
    </source>
</evidence>
<dbReference type="PANTHER" id="PTHR31225:SF9">
    <property type="entry name" value="TERPENE SYNTHASE 10"/>
    <property type="match status" value="1"/>
</dbReference>
<reference evidence="7" key="1">
    <citation type="submission" date="2018-02" db="EMBL/GenBank/DDBJ databases">
        <authorList>
            <person name="Cohen D.B."/>
            <person name="Kent A.D."/>
        </authorList>
    </citation>
    <scope>NUCLEOTIDE SEQUENCE</scope>
</reference>
<feature type="domain" description="Terpene synthase metal-binding" evidence="6">
    <location>
        <begin position="285"/>
        <end position="373"/>
    </location>
</feature>
<keyword evidence="4" id="KW-0456">Lyase</keyword>
<dbReference type="GO" id="GO:0016102">
    <property type="term" value="P:diterpenoid biosynthetic process"/>
    <property type="evidence" value="ECO:0007669"/>
    <property type="project" value="InterPro"/>
</dbReference>
<name>A0A2N9H6A3_FAGSY</name>
<dbReference type="InterPro" id="IPR001906">
    <property type="entry name" value="Terpene_synth_N"/>
</dbReference>
<keyword evidence="3" id="KW-0460">Magnesium</keyword>
<dbReference type="EMBL" id="OIVN01002935">
    <property type="protein sequence ID" value="SPD07602.1"/>
    <property type="molecule type" value="Genomic_DNA"/>
</dbReference>
<dbReference type="SUPFAM" id="SSF48239">
    <property type="entry name" value="Terpenoid cyclases/Protein prenyltransferases"/>
    <property type="match status" value="1"/>
</dbReference>
<sequence>MAHNLIASLPICNSTRVLVPSKDLISLVPSRSGIPRPIQCMLTSEISDSPNIFRRSANYQPSIWHYDYIQSLKNEYVGESYTRQINKLMGQVRMMLHKVMDPLEQLELIDILQRLGLSYHFEEEIKRIIECLYNMNDHGGDTWKMDNSYATALKFRLLRQHGYAVSQEVFNNFKDERGNFKACLCEDTKGMLSLYEASFLSIEGENILDKARDFSAKHLDEYVKQNKDKNLSAIVSHALEIPLHWRMLRLEARWFIDIYRRREDMNPILLELAKLDFNIVQATHQEDLKQVSRRMLTKVNALITTIDDVYDVYGTLDELELFTNAVERWDVNAMDQLPDYMKICFLALHNSVNEMAFDTLKEQGFHIVRYLKKSDELERGDIPKSIQCYMNETGATKEDAREYIRCLISETWKKMNEEQALSSPFNQTFFETAMNLARMAQCMYQHGEYGHGIGDRETKDRILSLLIKPIH</sequence>
<proteinExistence type="predicted"/>
<dbReference type="Gene3D" id="1.50.10.130">
    <property type="entry name" value="Terpene synthase, N-terminal domain"/>
    <property type="match status" value="1"/>
</dbReference>
<dbReference type="PANTHER" id="PTHR31225">
    <property type="entry name" value="OS04G0344100 PROTEIN-RELATED"/>
    <property type="match status" value="1"/>
</dbReference>
<dbReference type="InterPro" id="IPR050148">
    <property type="entry name" value="Terpene_synthase-like"/>
</dbReference>
<dbReference type="GO" id="GO:0010333">
    <property type="term" value="F:terpene synthase activity"/>
    <property type="evidence" value="ECO:0007669"/>
    <property type="project" value="InterPro"/>
</dbReference>
<evidence type="ECO:0000256" key="3">
    <source>
        <dbReference type="ARBA" id="ARBA00022842"/>
    </source>
</evidence>
<evidence type="ECO:0000256" key="1">
    <source>
        <dbReference type="ARBA" id="ARBA00001946"/>
    </source>
</evidence>
<keyword evidence="2" id="KW-0479">Metal-binding</keyword>
<dbReference type="GO" id="GO:0000287">
    <property type="term" value="F:magnesium ion binding"/>
    <property type="evidence" value="ECO:0007669"/>
    <property type="project" value="InterPro"/>
</dbReference>
<evidence type="ECO:0000259" key="5">
    <source>
        <dbReference type="Pfam" id="PF01397"/>
    </source>
</evidence>
<protein>
    <recommendedName>
        <fullName evidence="8">Terpene synthase N-terminal domain-containing protein</fullName>
    </recommendedName>
</protein>
<comment type="cofactor">
    <cofactor evidence="1">
        <name>Mg(2+)</name>
        <dbReference type="ChEBI" id="CHEBI:18420"/>
    </cofactor>
</comment>